<dbReference type="Pfam" id="PF01738">
    <property type="entry name" value="DLH"/>
    <property type="match status" value="1"/>
</dbReference>
<dbReference type="EMBL" id="PQXL01000157">
    <property type="protein sequence ID" value="THV50275.1"/>
    <property type="molecule type" value="Genomic_DNA"/>
</dbReference>
<name>A0A4S8R2K3_9HELO</name>
<proteinExistence type="predicted"/>
<feature type="domain" description="Dienelactone hydrolase" evidence="1">
    <location>
        <begin position="27"/>
        <end position="290"/>
    </location>
</feature>
<dbReference type="Proteomes" id="UP000308671">
    <property type="component" value="Unassembled WGS sequence"/>
</dbReference>
<dbReference type="PANTHER" id="PTHR17630">
    <property type="entry name" value="DIENELACTONE HYDROLASE"/>
    <property type="match status" value="1"/>
</dbReference>
<dbReference type="Gene3D" id="3.40.50.1820">
    <property type="entry name" value="alpha/beta hydrolase"/>
    <property type="match status" value="1"/>
</dbReference>
<comment type="caution">
    <text evidence="2">The sequence shown here is derived from an EMBL/GenBank/DDBJ whole genome shotgun (WGS) entry which is preliminary data.</text>
</comment>
<protein>
    <recommendedName>
        <fullName evidence="1">Dienelactone hydrolase domain-containing protein</fullName>
    </recommendedName>
</protein>
<dbReference type="SUPFAM" id="SSF53474">
    <property type="entry name" value="alpha/beta-Hydrolases"/>
    <property type="match status" value="1"/>
</dbReference>
<dbReference type="OrthoDB" id="17560at2759"/>
<keyword evidence="3" id="KW-1185">Reference proteome</keyword>
<evidence type="ECO:0000259" key="1">
    <source>
        <dbReference type="Pfam" id="PF01738"/>
    </source>
</evidence>
<accession>A0A4S8R2K3</accession>
<dbReference type="InterPro" id="IPR029058">
    <property type="entry name" value="AB_hydrolase_fold"/>
</dbReference>
<dbReference type="GO" id="GO:0016787">
    <property type="term" value="F:hydrolase activity"/>
    <property type="evidence" value="ECO:0007669"/>
    <property type="project" value="InterPro"/>
</dbReference>
<reference evidence="2 3" key="1">
    <citation type="submission" date="2017-12" db="EMBL/GenBank/DDBJ databases">
        <title>Comparative genomics of Botrytis spp.</title>
        <authorList>
            <person name="Valero-Jimenez C.A."/>
            <person name="Tapia P."/>
            <person name="Veloso J."/>
            <person name="Silva-Moreno E."/>
            <person name="Staats M."/>
            <person name="Valdes J.H."/>
            <person name="Van Kan J.A.L."/>
        </authorList>
    </citation>
    <scope>NUCLEOTIDE SEQUENCE [LARGE SCALE GENOMIC DNA]</scope>
    <source>
        <strain evidence="2 3">MUCL435</strain>
    </source>
</reference>
<dbReference type="InterPro" id="IPR002925">
    <property type="entry name" value="Dienelactn_hydro"/>
</dbReference>
<sequence length="293" mass="32674">MSCPDCFRGGLTTTTATGKETMIHGLPTYVAEPENGDVPKGIVVIITDAFGWDFVNNRVMADRYARIGGFLVYCPDFMDGNAMNPRAISLFDKIMEPASWLTTIFFKPIYIFQAMTIAIPWKTKTKIPITHPKVVSFFQALRSSEPPFPTNNLKIGVAGFCWGGKHAILLAQDDLSSRVQRHQSQAKSTTLEPLIDCEFTAHPSYIEVPDDVEAVKTPLSVSIGDNDSAMKAPQIDQMKEILQMKHKGNSEVSIFRGAKHGFAIRTHPDDKDELECANKAEAQAIDWFKRWFA</sequence>
<gene>
    <name evidence="2" type="ORF">BGAL_0157g00110</name>
</gene>
<evidence type="ECO:0000313" key="2">
    <source>
        <dbReference type="EMBL" id="THV50275.1"/>
    </source>
</evidence>
<dbReference type="AlphaFoldDB" id="A0A4S8R2K3"/>
<dbReference type="PANTHER" id="PTHR17630:SF105">
    <property type="entry name" value="DIENELACTONE HYDROLASE FAMILY PROTEIN (AFU_ORTHOLOGUE AFUA_4G08790)"/>
    <property type="match status" value="1"/>
</dbReference>
<organism evidence="2 3">
    <name type="scientific">Botrytis galanthina</name>
    <dbReference type="NCBI Taxonomy" id="278940"/>
    <lineage>
        <taxon>Eukaryota</taxon>
        <taxon>Fungi</taxon>
        <taxon>Dikarya</taxon>
        <taxon>Ascomycota</taxon>
        <taxon>Pezizomycotina</taxon>
        <taxon>Leotiomycetes</taxon>
        <taxon>Helotiales</taxon>
        <taxon>Sclerotiniaceae</taxon>
        <taxon>Botrytis</taxon>
    </lineage>
</organism>
<evidence type="ECO:0000313" key="3">
    <source>
        <dbReference type="Proteomes" id="UP000308671"/>
    </source>
</evidence>